<dbReference type="PANTHER" id="PTHR43737">
    <property type="entry name" value="BLL7424 PROTEIN"/>
    <property type="match status" value="1"/>
</dbReference>
<dbReference type="InterPro" id="IPR026444">
    <property type="entry name" value="Secre_tail"/>
</dbReference>
<dbReference type="EMBL" id="BAABHB010000003">
    <property type="protein sequence ID" value="GAA4405004.1"/>
    <property type="molecule type" value="Genomic_DNA"/>
</dbReference>
<dbReference type="Proteomes" id="UP001500936">
    <property type="component" value="Unassembled WGS sequence"/>
</dbReference>
<name>A0ABP8KEM8_9BACT</name>
<dbReference type="PANTHER" id="PTHR43737:SF1">
    <property type="entry name" value="DUF1501 DOMAIN-CONTAINING PROTEIN"/>
    <property type="match status" value="1"/>
</dbReference>
<dbReference type="RefSeq" id="WP_345267135.1">
    <property type="nucleotide sequence ID" value="NZ_BAABHB010000003.1"/>
</dbReference>
<sequence length="513" mass="55924">MKRNEFIRRLGLLSGGVAFSLQNMPLRAFAYNPLQLAWEATNGSILVLVQLSGGNDGLNTVVPYQHDTYYARRPTLAIPKTQVLPITDKLGLHPALKALRELYDQGKVSLVQNVGYQNPNRSHFRSTDIWLSGSAADEYWTEGWIGRYLAKAFPQFPMVLPEQPMAIQIGSAESMLTLSQLGSTGVVFDNPEAFYQLVKGTPVETNTALDTPAGDELRFLQQVAAQSVQYSEIIKKKADAGKNVITYPNTGLGRQLAIVAGLIAGGMQTPVYLTTLGGFDTHAGQVNTGNVTSGAHANLLQTMADALAAFQKDLDRQGLANRVTVMTFSEFGRRVNQNGTTGTDHGTAAPLFVVGNTVRGGLVGSAPNLNDLDSNGDLKFTNDFRQVYASVLRDHLGVDAATTQRILGQEFETLPIFRRTSAPLASADGVVLEQNTPNPFQDVTEILYSLSTAQYARLCLYDMQGRELMVLREGHHDKGVYTVQLTGYGLAPGYYLYSLQTDAARKVLRLIKA</sequence>
<accession>A0ABP8KEM8</accession>
<gene>
    <name evidence="1" type="ORF">GCM10023187_22990</name>
</gene>
<organism evidence="1 2">
    <name type="scientific">Nibrella viscosa</name>
    <dbReference type="NCBI Taxonomy" id="1084524"/>
    <lineage>
        <taxon>Bacteria</taxon>
        <taxon>Pseudomonadati</taxon>
        <taxon>Bacteroidota</taxon>
        <taxon>Cytophagia</taxon>
        <taxon>Cytophagales</taxon>
        <taxon>Spirosomataceae</taxon>
        <taxon>Nibrella</taxon>
    </lineage>
</organism>
<protein>
    <submittedName>
        <fullName evidence="1">DUF1501 domain-containing protein</fullName>
    </submittedName>
</protein>
<comment type="caution">
    <text evidence="1">The sequence shown here is derived from an EMBL/GenBank/DDBJ whole genome shotgun (WGS) entry which is preliminary data.</text>
</comment>
<dbReference type="NCBIfam" id="TIGR04183">
    <property type="entry name" value="Por_Secre_tail"/>
    <property type="match status" value="1"/>
</dbReference>
<evidence type="ECO:0000313" key="1">
    <source>
        <dbReference type="EMBL" id="GAA4405004.1"/>
    </source>
</evidence>
<dbReference type="Pfam" id="PF07394">
    <property type="entry name" value="DUF1501"/>
    <property type="match status" value="1"/>
</dbReference>
<dbReference type="InterPro" id="IPR010869">
    <property type="entry name" value="DUF1501"/>
</dbReference>
<reference evidence="2" key="1">
    <citation type="journal article" date="2019" name="Int. J. Syst. Evol. Microbiol.">
        <title>The Global Catalogue of Microorganisms (GCM) 10K type strain sequencing project: providing services to taxonomists for standard genome sequencing and annotation.</title>
        <authorList>
            <consortium name="The Broad Institute Genomics Platform"/>
            <consortium name="The Broad Institute Genome Sequencing Center for Infectious Disease"/>
            <person name="Wu L."/>
            <person name="Ma J."/>
        </authorList>
    </citation>
    <scope>NUCLEOTIDE SEQUENCE [LARGE SCALE GENOMIC DNA]</scope>
    <source>
        <strain evidence="2">JCM 17925</strain>
    </source>
</reference>
<evidence type="ECO:0000313" key="2">
    <source>
        <dbReference type="Proteomes" id="UP001500936"/>
    </source>
</evidence>
<keyword evidence="2" id="KW-1185">Reference proteome</keyword>
<proteinExistence type="predicted"/>